<reference evidence="3 4" key="1">
    <citation type="journal article" date="2018" name="Elife">
        <title>Discovery and characterization of a prevalent human gut bacterial enzyme sufficient for the inactivation of a family of plant toxins.</title>
        <authorList>
            <person name="Koppel N."/>
            <person name="Bisanz J.E."/>
            <person name="Pandelia M.E."/>
            <person name="Turnbaugh P.J."/>
            <person name="Balskus E.P."/>
        </authorList>
    </citation>
    <scope>NUCLEOTIDE SEQUENCE [LARGE SCALE GENOMIC DNA]</scope>
    <source>
        <strain evidence="3 4">3C</strain>
    </source>
</reference>
<feature type="signal peptide" evidence="2">
    <location>
        <begin position="1"/>
        <end position="20"/>
    </location>
</feature>
<feature type="transmembrane region" description="Helical" evidence="1">
    <location>
        <begin position="95"/>
        <end position="113"/>
    </location>
</feature>
<keyword evidence="1" id="KW-0812">Transmembrane</keyword>
<proteinExistence type="predicted"/>
<organism evidence="3 4">
    <name type="scientific">Gordonibacter pamelaeae</name>
    <dbReference type="NCBI Taxonomy" id="471189"/>
    <lineage>
        <taxon>Bacteria</taxon>
        <taxon>Bacillati</taxon>
        <taxon>Actinomycetota</taxon>
        <taxon>Coriobacteriia</taxon>
        <taxon>Eggerthellales</taxon>
        <taxon>Eggerthellaceae</taxon>
        <taxon>Gordonibacter</taxon>
    </lineage>
</organism>
<dbReference type="EMBL" id="PPTS01000006">
    <property type="protein sequence ID" value="RDB64074.1"/>
    <property type="molecule type" value="Genomic_DNA"/>
</dbReference>
<keyword evidence="4" id="KW-1185">Reference proteome</keyword>
<keyword evidence="1" id="KW-0472">Membrane</keyword>
<accession>A0A369LY60</accession>
<dbReference type="GeneID" id="78360044"/>
<sequence>MRKLLMTLAVFALAGGLVLAAGKAVEPATGVQAVTAESPCPVAACASGACHGFDDVPEPDGVAEMMCPEAGCASVECHAWDSLTTRYHQASDASLNLWLLAPAALVVGLVLIVRKVG</sequence>
<gene>
    <name evidence="3" type="ORF">C1877_10105</name>
</gene>
<comment type="caution">
    <text evidence="3">The sequence shown here is derived from an EMBL/GenBank/DDBJ whole genome shotgun (WGS) entry which is preliminary data.</text>
</comment>
<feature type="chain" id="PRO_5038554643" evidence="2">
    <location>
        <begin position="21"/>
        <end position="117"/>
    </location>
</feature>
<dbReference type="OrthoDB" id="3174774at2"/>
<dbReference type="Proteomes" id="UP000254000">
    <property type="component" value="Unassembled WGS sequence"/>
</dbReference>
<evidence type="ECO:0000313" key="3">
    <source>
        <dbReference type="EMBL" id="RDB64074.1"/>
    </source>
</evidence>
<protein>
    <submittedName>
        <fullName evidence="3">Uncharacterized protein</fullName>
    </submittedName>
</protein>
<name>A0A369LY60_9ACTN</name>
<dbReference type="RefSeq" id="WP_015539595.1">
    <property type="nucleotide sequence ID" value="NZ_CABMMS010000006.1"/>
</dbReference>
<dbReference type="AlphaFoldDB" id="A0A369LY60"/>
<keyword evidence="1" id="KW-1133">Transmembrane helix</keyword>
<evidence type="ECO:0000313" key="4">
    <source>
        <dbReference type="Proteomes" id="UP000254000"/>
    </source>
</evidence>
<evidence type="ECO:0000256" key="2">
    <source>
        <dbReference type="SAM" id="SignalP"/>
    </source>
</evidence>
<keyword evidence="2" id="KW-0732">Signal</keyword>
<evidence type="ECO:0000256" key="1">
    <source>
        <dbReference type="SAM" id="Phobius"/>
    </source>
</evidence>